<dbReference type="AlphaFoldDB" id="A0A0D2JBA5"/>
<organism evidence="2 3">
    <name type="scientific">Monoraphidium neglectum</name>
    <dbReference type="NCBI Taxonomy" id="145388"/>
    <lineage>
        <taxon>Eukaryota</taxon>
        <taxon>Viridiplantae</taxon>
        <taxon>Chlorophyta</taxon>
        <taxon>core chlorophytes</taxon>
        <taxon>Chlorophyceae</taxon>
        <taxon>CS clade</taxon>
        <taxon>Sphaeropleales</taxon>
        <taxon>Selenastraceae</taxon>
        <taxon>Monoraphidium</taxon>
    </lineage>
</organism>
<dbReference type="Proteomes" id="UP000054498">
    <property type="component" value="Unassembled WGS sequence"/>
</dbReference>
<keyword evidence="3" id="KW-1185">Reference proteome</keyword>
<evidence type="ECO:0000313" key="3">
    <source>
        <dbReference type="Proteomes" id="UP000054498"/>
    </source>
</evidence>
<dbReference type="RefSeq" id="XP_013896062.1">
    <property type="nucleotide sequence ID" value="XM_014040608.1"/>
</dbReference>
<dbReference type="GeneID" id="25728133"/>
<reference evidence="2 3" key="1">
    <citation type="journal article" date="2013" name="BMC Genomics">
        <title>Reconstruction of the lipid metabolism for the microalga Monoraphidium neglectum from its genome sequence reveals characteristics suitable for biofuel production.</title>
        <authorList>
            <person name="Bogen C."/>
            <person name="Al-Dilaimi A."/>
            <person name="Albersmeier A."/>
            <person name="Wichmann J."/>
            <person name="Grundmann M."/>
            <person name="Rupp O."/>
            <person name="Lauersen K.J."/>
            <person name="Blifernez-Klassen O."/>
            <person name="Kalinowski J."/>
            <person name="Goesmann A."/>
            <person name="Mussgnug J.H."/>
            <person name="Kruse O."/>
        </authorList>
    </citation>
    <scope>NUCLEOTIDE SEQUENCE [LARGE SCALE GENOMIC DNA]</scope>
    <source>
        <strain evidence="2 3">SAG 48.87</strain>
    </source>
</reference>
<gene>
    <name evidence="2" type="ORF">MNEG_10922</name>
</gene>
<proteinExistence type="predicted"/>
<accession>A0A0D2JBA5</accession>
<dbReference type="KEGG" id="mng:MNEG_10922"/>
<sequence length="52" mass="4697">MSGMALGGGAPVPPASAYPAAASYPPSNGSGAGAPGAQPVVVVGYEGTHGAS</sequence>
<name>A0A0D2JBA5_9CHLO</name>
<feature type="non-terminal residue" evidence="2">
    <location>
        <position position="52"/>
    </location>
</feature>
<evidence type="ECO:0000313" key="2">
    <source>
        <dbReference type="EMBL" id="KIY97042.1"/>
    </source>
</evidence>
<feature type="region of interest" description="Disordered" evidence="1">
    <location>
        <begin position="17"/>
        <end position="38"/>
    </location>
</feature>
<protein>
    <submittedName>
        <fullName evidence="2">Uncharacterized protein</fullName>
    </submittedName>
</protein>
<dbReference type="EMBL" id="KK102734">
    <property type="protein sequence ID" value="KIY97042.1"/>
    <property type="molecule type" value="Genomic_DNA"/>
</dbReference>
<evidence type="ECO:0000256" key="1">
    <source>
        <dbReference type="SAM" id="MobiDB-lite"/>
    </source>
</evidence>